<dbReference type="GO" id="GO:0072344">
    <property type="term" value="P:rescue of stalled ribosome"/>
    <property type="evidence" value="ECO:0007669"/>
    <property type="project" value="UniProtKB-UniRule"/>
</dbReference>
<dbReference type="NCBIfam" id="TIGR01069">
    <property type="entry name" value="mutS2"/>
    <property type="match status" value="1"/>
</dbReference>
<keyword evidence="3 7" id="KW-0378">Hydrolase</keyword>
<dbReference type="GO" id="GO:0004519">
    <property type="term" value="F:endonuclease activity"/>
    <property type="evidence" value="ECO:0007669"/>
    <property type="project" value="UniProtKB-UniRule"/>
</dbReference>
<feature type="binding site" evidence="7">
    <location>
        <begin position="345"/>
        <end position="352"/>
    </location>
    <ligand>
        <name>ATP</name>
        <dbReference type="ChEBI" id="CHEBI:30616"/>
    </ligand>
</feature>
<dbReference type="SMART" id="SM00463">
    <property type="entry name" value="SMR"/>
    <property type="match status" value="1"/>
</dbReference>
<dbReference type="HAMAP" id="MF_00092">
    <property type="entry name" value="MutS2"/>
    <property type="match status" value="1"/>
</dbReference>
<evidence type="ECO:0000313" key="11">
    <source>
        <dbReference type="Proteomes" id="UP000664277"/>
    </source>
</evidence>
<protein>
    <recommendedName>
        <fullName evidence="7">Endonuclease MutS2</fullName>
        <ecNumber evidence="7">3.1.-.-</ecNumber>
    </recommendedName>
    <alternativeName>
        <fullName evidence="7">Ribosome-associated protein quality control-upstream factor</fullName>
        <shortName evidence="7">RQC-upstream factor</shortName>
        <shortName evidence="7">RqcU</shortName>
        <ecNumber evidence="7">3.6.4.-</ecNumber>
    </alternativeName>
</protein>
<dbReference type="InterPro" id="IPR036063">
    <property type="entry name" value="Smr_dom_sf"/>
</dbReference>
<dbReference type="Proteomes" id="UP000664277">
    <property type="component" value="Unassembled WGS sequence"/>
</dbReference>
<dbReference type="PANTHER" id="PTHR48466">
    <property type="entry name" value="OS10G0509000 PROTEIN-RELATED"/>
    <property type="match status" value="1"/>
</dbReference>
<dbReference type="SUPFAM" id="SSF160443">
    <property type="entry name" value="SMR domain-like"/>
    <property type="match status" value="1"/>
</dbReference>
<dbReference type="SMART" id="SM00533">
    <property type="entry name" value="MUTSd"/>
    <property type="match status" value="1"/>
</dbReference>
<dbReference type="Gene3D" id="3.30.1370.110">
    <property type="match status" value="1"/>
</dbReference>
<gene>
    <name evidence="7" type="primary">mutS2</name>
    <name evidence="7" type="synonym">rqcU</name>
    <name evidence="10" type="ORF">J0M35_15050</name>
</gene>
<evidence type="ECO:0000256" key="3">
    <source>
        <dbReference type="ARBA" id="ARBA00022801"/>
    </source>
</evidence>
<dbReference type="PIRSF" id="PIRSF005814">
    <property type="entry name" value="MutS_YshD"/>
    <property type="match status" value="1"/>
</dbReference>
<evidence type="ECO:0000256" key="4">
    <source>
        <dbReference type="ARBA" id="ARBA00022840"/>
    </source>
</evidence>
<dbReference type="GO" id="GO:0005524">
    <property type="term" value="F:ATP binding"/>
    <property type="evidence" value="ECO:0007669"/>
    <property type="project" value="UniProtKB-UniRule"/>
</dbReference>
<keyword evidence="7" id="KW-0540">Nuclease</keyword>
<keyword evidence="7 10" id="KW-0255">Endonuclease</keyword>
<comment type="function">
    <text evidence="7">Acts as a ribosome collision sensor, splitting the ribosome into its 2 subunits. Detects stalled/collided 70S ribosomes which it binds and splits by an ATP-hydrolysis driven conformational change. Acts upstream of the ribosome quality control system (RQC), a ribosome-associated complex that mediates the extraction of incompletely synthesized nascent chains from stalled ribosomes and their subsequent degradation. Probably generates substrates for RQC.</text>
</comment>
<dbReference type="InterPro" id="IPR045076">
    <property type="entry name" value="MutS"/>
</dbReference>
<feature type="coiled-coil region" evidence="8">
    <location>
        <begin position="535"/>
        <end position="632"/>
    </location>
</feature>
<organism evidence="10 11">
    <name type="scientific">Candidatus Obscuribacter phosphatis</name>
    <dbReference type="NCBI Taxonomy" id="1906157"/>
    <lineage>
        <taxon>Bacteria</taxon>
        <taxon>Bacillati</taxon>
        <taxon>Candidatus Melainabacteria</taxon>
        <taxon>Candidatus Obscuribacterales</taxon>
        <taxon>Candidatus Obscuribacteraceae</taxon>
        <taxon>Candidatus Obscuribacter</taxon>
    </lineage>
</organism>
<comment type="function">
    <text evidence="7">Endonuclease that is involved in the suppression of homologous recombination and thus may have a key role in the control of bacterial genetic diversity.</text>
</comment>
<dbReference type="GO" id="GO:0045910">
    <property type="term" value="P:negative regulation of DNA recombination"/>
    <property type="evidence" value="ECO:0007669"/>
    <property type="project" value="InterPro"/>
</dbReference>
<dbReference type="PANTHER" id="PTHR48466:SF2">
    <property type="entry name" value="OS10G0509000 PROTEIN"/>
    <property type="match status" value="1"/>
</dbReference>
<evidence type="ECO:0000256" key="2">
    <source>
        <dbReference type="ARBA" id="ARBA00022741"/>
    </source>
</evidence>
<comment type="caution">
    <text evidence="10">The sequence shown here is derived from an EMBL/GenBank/DDBJ whole genome shotgun (WGS) entry which is preliminary data.</text>
</comment>
<comment type="similarity">
    <text evidence="7">Belongs to the DNA mismatch repair MutS family. MutS2 subfamily.</text>
</comment>
<dbReference type="SUPFAM" id="SSF52540">
    <property type="entry name" value="P-loop containing nucleoside triphosphate hydrolases"/>
    <property type="match status" value="1"/>
</dbReference>
<name>A0A8J7PP29_9BACT</name>
<dbReference type="GO" id="GO:0016887">
    <property type="term" value="F:ATP hydrolysis activity"/>
    <property type="evidence" value="ECO:0007669"/>
    <property type="project" value="InterPro"/>
</dbReference>
<evidence type="ECO:0000256" key="8">
    <source>
        <dbReference type="SAM" id="Coils"/>
    </source>
</evidence>
<dbReference type="GO" id="GO:0030983">
    <property type="term" value="F:mismatched DNA binding"/>
    <property type="evidence" value="ECO:0007669"/>
    <property type="project" value="InterPro"/>
</dbReference>
<evidence type="ECO:0000313" key="10">
    <source>
        <dbReference type="EMBL" id="MBN8661682.1"/>
    </source>
</evidence>
<dbReference type="GO" id="GO:0140664">
    <property type="term" value="F:ATP-dependent DNA damage sensor activity"/>
    <property type="evidence" value="ECO:0007669"/>
    <property type="project" value="InterPro"/>
</dbReference>
<proteinExistence type="inferred from homology"/>
<dbReference type="InterPro" id="IPR036187">
    <property type="entry name" value="DNA_mismatch_repair_MutS_sf"/>
</dbReference>
<evidence type="ECO:0000259" key="9">
    <source>
        <dbReference type="PROSITE" id="PS50828"/>
    </source>
</evidence>
<feature type="coiled-coil region" evidence="8">
    <location>
        <begin position="153"/>
        <end position="180"/>
    </location>
</feature>
<keyword evidence="6 7" id="KW-0238">DNA-binding</keyword>
<sequence>MSVESIEKRSLKSLEWDKLVSELSLLAQTLEGRARLSALRPELGRQHLDIARLRLSESQEAAYLVAAKGEPDLSSLEVDWASLEKLAIGATLGTHELLSMRRLLSVSRRTRNSLLLLEKPSFPLLHRKGELLISRPNVEKEIELAIEDDGSVKDTASSLLSRLRQDARKLEDRVKEELRNIIHKLAGSKVLTDELYTVRHGRFVLPVNSSMRYQIEGVVHDASSTGLTVYVEPLSVMELSNLIRLKGTEIEAEIERILDSLSRELLPYAAELKASYEVLIDLDCIFARGRLAHLTNANMPELTEERSLMLKEARHPLLMLRGEAKSVIGNDVILEDGKRALLITGPNTGGKTVFIKTVGLCALMVRAGLIPPVGRGSRLGLFDLVAADIGDEQSLEQSLSTFSSHMKNIIEIVEVADTGLLVLLDEVGAGTDPKEGAALSQAILEELEGRRATFVATTHLGALKALAFGNSTFLNGSFEFDEENLRPTYRLRLGVPGESKAIAVASRLGLNENLVARAKSLMGVDSGVDLLIKDLTEKMASLSALEEENLRQNRELVAQTESLSKQEAELKGYKEKLMTEERSKLLSEFEAAKKLVSETVKELQRSPSLKKAEKARQDLEIIKSELKWKDEENKRLKAPLPDFKPGAAVRHLALNQIGSILTVDGEQLLIQLGSLKVKARPAEIEAVSGSKLKEQRRSYKGRSSPAQVSAKFSGQLKDVSEPISVFVRTAVNTLDLRGKRVDEALQLSESFIDSCVLARISPFMIIHGHGTGAVKQAVRSLLSEGRYKIKFRPGELYEGGDGVTVIEIN</sequence>
<dbReference type="Pfam" id="PF01713">
    <property type="entry name" value="Smr"/>
    <property type="match status" value="1"/>
</dbReference>
<keyword evidence="5 7" id="KW-0694">RNA-binding</keyword>
<dbReference type="SUPFAM" id="SSF48334">
    <property type="entry name" value="DNA repair protein MutS, domain III"/>
    <property type="match status" value="1"/>
</dbReference>
<evidence type="ECO:0000256" key="7">
    <source>
        <dbReference type="HAMAP-Rule" id="MF_00092"/>
    </source>
</evidence>
<keyword evidence="1 7" id="KW-0699">rRNA-binding</keyword>
<dbReference type="EC" id="3.6.4.-" evidence="7"/>
<dbReference type="InterPro" id="IPR007696">
    <property type="entry name" value="DNA_mismatch_repair_MutS_core"/>
</dbReference>
<keyword evidence="4 7" id="KW-0067">ATP-binding</keyword>
<evidence type="ECO:0000256" key="1">
    <source>
        <dbReference type="ARBA" id="ARBA00022730"/>
    </source>
</evidence>
<keyword evidence="8" id="KW-0175">Coiled coil</keyword>
<dbReference type="FunFam" id="3.40.50.300:FF:000830">
    <property type="entry name" value="Endonuclease MutS2"/>
    <property type="match status" value="1"/>
</dbReference>
<reference evidence="10" key="1">
    <citation type="submission" date="2021-02" db="EMBL/GenBank/DDBJ databases">
        <title>Genome-Resolved Metagenomics of a Microbial Community Performing Photosynthetic Biological Nutrient Removal.</title>
        <authorList>
            <person name="Mcdaniel E.A."/>
        </authorList>
    </citation>
    <scope>NUCLEOTIDE SEQUENCE</scope>
    <source>
        <strain evidence="10">UWPOB_OBS1</strain>
    </source>
</reference>
<dbReference type="PROSITE" id="PS50828">
    <property type="entry name" value="SMR"/>
    <property type="match status" value="1"/>
</dbReference>
<dbReference type="EC" id="3.1.-.-" evidence="7"/>
<dbReference type="GO" id="GO:0006298">
    <property type="term" value="P:mismatch repair"/>
    <property type="evidence" value="ECO:0007669"/>
    <property type="project" value="InterPro"/>
</dbReference>
<accession>A0A8J7PP29</accession>
<dbReference type="Gene3D" id="3.40.50.300">
    <property type="entry name" value="P-loop containing nucleotide triphosphate hydrolases"/>
    <property type="match status" value="1"/>
</dbReference>
<evidence type="ECO:0000256" key="5">
    <source>
        <dbReference type="ARBA" id="ARBA00022884"/>
    </source>
</evidence>
<feature type="domain" description="Smr" evidence="9">
    <location>
        <begin position="734"/>
        <end position="809"/>
    </location>
</feature>
<dbReference type="AlphaFoldDB" id="A0A8J7PP29"/>
<dbReference type="InterPro" id="IPR002625">
    <property type="entry name" value="Smr_dom"/>
</dbReference>
<dbReference type="InterPro" id="IPR000432">
    <property type="entry name" value="DNA_mismatch_repair_MutS_C"/>
</dbReference>
<dbReference type="GO" id="GO:0043023">
    <property type="term" value="F:ribosomal large subunit binding"/>
    <property type="evidence" value="ECO:0007669"/>
    <property type="project" value="UniProtKB-UniRule"/>
</dbReference>
<comment type="subunit">
    <text evidence="7">Homodimer. Binds to stalled ribosomes, contacting rRNA.</text>
</comment>
<evidence type="ECO:0000256" key="6">
    <source>
        <dbReference type="ARBA" id="ARBA00023125"/>
    </source>
</evidence>
<dbReference type="Pfam" id="PF00488">
    <property type="entry name" value="MutS_V"/>
    <property type="match status" value="1"/>
</dbReference>
<dbReference type="InterPro" id="IPR005747">
    <property type="entry name" value="MutS2"/>
</dbReference>
<keyword evidence="2 7" id="KW-0547">Nucleotide-binding</keyword>
<dbReference type="GO" id="GO:0019843">
    <property type="term" value="F:rRNA binding"/>
    <property type="evidence" value="ECO:0007669"/>
    <property type="project" value="UniProtKB-UniRule"/>
</dbReference>
<dbReference type="SMART" id="SM00534">
    <property type="entry name" value="MUTSac"/>
    <property type="match status" value="1"/>
</dbReference>
<dbReference type="InterPro" id="IPR027417">
    <property type="entry name" value="P-loop_NTPase"/>
</dbReference>
<dbReference type="EMBL" id="JAFLCK010000023">
    <property type="protein sequence ID" value="MBN8661682.1"/>
    <property type="molecule type" value="Genomic_DNA"/>
</dbReference>